<name>A0ABY5KUZ4_9CELL</name>
<dbReference type="Proteomes" id="UP001316189">
    <property type="component" value="Chromosome"/>
</dbReference>
<dbReference type="RefSeq" id="WP_227569364.1">
    <property type="nucleotide sequence ID" value="NZ_CP101988.1"/>
</dbReference>
<dbReference type="EMBL" id="CP101988">
    <property type="protein sequence ID" value="UUI74039.1"/>
    <property type="molecule type" value="Genomic_DNA"/>
</dbReference>
<proteinExistence type="predicted"/>
<evidence type="ECO:0000313" key="2">
    <source>
        <dbReference type="Proteomes" id="UP001316189"/>
    </source>
</evidence>
<protein>
    <submittedName>
        <fullName evidence="1">Uncharacterized protein</fullName>
    </submittedName>
</protein>
<sequence>MDHSGLALPRSVVLALWLQEVGAGSAPVRRLLEAVQGDDEPHAVRASGEAVELGSTLSELVAAWASGPRAVAAVLPAPGDPSGVPSVVSSAATHCGECVLVHTDQGAWAAVPEVEAFGSVYEQGHLVTWDVQPVPDWRTAFAGQVGSLSESETELRIALTQATEALASLDVARWRPDAADAIAALRTGVDPGWLLPDGIDGRRVRVLGSAARLRAIVDLATADDGGAVNLWQADQRSTALREVDRAARRAMSAATQQQPARP</sequence>
<organism evidence="1 2">
    <name type="scientific">Cellulomonas chengniuliangii</name>
    <dbReference type="NCBI Taxonomy" id="2968084"/>
    <lineage>
        <taxon>Bacteria</taxon>
        <taxon>Bacillati</taxon>
        <taxon>Actinomycetota</taxon>
        <taxon>Actinomycetes</taxon>
        <taxon>Micrococcales</taxon>
        <taxon>Cellulomonadaceae</taxon>
        <taxon>Cellulomonas</taxon>
    </lineage>
</organism>
<accession>A0ABY5KUZ4</accession>
<evidence type="ECO:0000313" key="1">
    <source>
        <dbReference type="EMBL" id="UUI74039.1"/>
    </source>
</evidence>
<reference evidence="1 2" key="1">
    <citation type="submission" date="2022-07" db="EMBL/GenBank/DDBJ databases">
        <title>Novel species in genus cellulomonas.</title>
        <authorList>
            <person name="Ye L."/>
        </authorList>
    </citation>
    <scope>NUCLEOTIDE SEQUENCE [LARGE SCALE GENOMIC DNA]</scope>
    <source>
        <strain evidence="2">zg-Y338</strain>
    </source>
</reference>
<gene>
    <name evidence="1" type="ORF">NP064_09310</name>
</gene>
<keyword evidence="2" id="KW-1185">Reference proteome</keyword>